<comment type="caution">
    <text evidence="1">The sequence shown here is derived from an EMBL/GenBank/DDBJ whole genome shotgun (WGS) entry which is preliminary data.</text>
</comment>
<organism evidence="1 2">
    <name type="scientific">Meloidogyne enterolobii</name>
    <name type="common">Root-knot nematode worm</name>
    <name type="synonym">Meloidogyne mayaguensis</name>
    <dbReference type="NCBI Taxonomy" id="390850"/>
    <lineage>
        <taxon>Eukaryota</taxon>
        <taxon>Metazoa</taxon>
        <taxon>Ecdysozoa</taxon>
        <taxon>Nematoda</taxon>
        <taxon>Chromadorea</taxon>
        <taxon>Rhabditida</taxon>
        <taxon>Tylenchina</taxon>
        <taxon>Tylenchomorpha</taxon>
        <taxon>Tylenchoidea</taxon>
        <taxon>Meloidogynidae</taxon>
        <taxon>Meloidogyninae</taxon>
        <taxon>Meloidogyne</taxon>
    </lineage>
</organism>
<name>A0ACB0XWH8_MELEN</name>
<dbReference type="EMBL" id="CAVMJV010000003">
    <property type="protein sequence ID" value="CAK5020418.1"/>
    <property type="molecule type" value="Genomic_DNA"/>
</dbReference>
<evidence type="ECO:0000313" key="1">
    <source>
        <dbReference type="EMBL" id="CAK5020418.1"/>
    </source>
</evidence>
<accession>A0ACB0XWH8</accession>
<keyword evidence="2" id="KW-1185">Reference proteome</keyword>
<reference evidence="1" key="1">
    <citation type="submission" date="2023-11" db="EMBL/GenBank/DDBJ databases">
        <authorList>
            <person name="Poullet M."/>
        </authorList>
    </citation>
    <scope>NUCLEOTIDE SEQUENCE</scope>
    <source>
        <strain evidence="1">E1834</strain>
    </source>
</reference>
<sequence>MYVENMGHLSSTWERTTDVRCKMGLPPPPGGVQGLPVYLHAPPRGVPWALPYLYGNG</sequence>
<protein>
    <submittedName>
        <fullName evidence="1">Uncharacterized protein</fullName>
    </submittedName>
</protein>
<proteinExistence type="predicted"/>
<evidence type="ECO:0000313" key="2">
    <source>
        <dbReference type="Proteomes" id="UP001497535"/>
    </source>
</evidence>
<gene>
    <name evidence="1" type="ORF">MENTE1834_LOCUS4433</name>
</gene>
<dbReference type="Proteomes" id="UP001497535">
    <property type="component" value="Unassembled WGS sequence"/>
</dbReference>